<proteinExistence type="predicted"/>
<dbReference type="AlphaFoldDB" id="A0A1F8F026"/>
<reference evidence="1 2" key="1">
    <citation type="journal article" date="2016" name="Nat. Commun.">
        <title>Thousands of microbial genomes shed light on interconnected biogeochemical processes in an aquifer system.</title>
        <authorList>
            <person name="Anantharaman K."/>
            <person name="Brown C.T."/>
            <person name="Hug L.A."/>
            <person name="Sharon I."/>
            <person name="Castelle C.J."/>
            <person name="Probst A.J."/>
            <person name="Thomas B.C."/>
            <person name="Singh A."/>
            <person name="Wilkins M.J."/>
            <person name="Karaoz U."/>
            <person name="Brodie E.L."/>
            <person name="Williams K.H."/>
            <person name="Hubbard S.S."/>
            <person name="Banfield J.F."/>
        </authorList>
    </citation>
    <scope>NUCLEOTIDE SEQUENCE [LARGE SCALE GENOMIC DNA]</scope>
</reference>
<accession>A0A1F8F026</accession>
<sequence length="101" mass="12121">MAEYNEDFDGIRVTEVNQRENSWTFLVELGHGDNLVECYVEVNRDYWTQLTSRRVEPAGLIEATFKFLLEKTPKEMIMKKFNLNDIIRLYPQYENEIKRIL</sequence>
<dbReference type="Proteomes" id="UP000176834">
    <property type="component" value="Unassembled WGS sequence"/>
</dbReference>
<dbReference type="EMBL" id="MGJN01000019">
    <property type="protein sequence ID" value="OGN06481.1"/>
    <property type="molecule type" value="Genomic_DNA"/>
</dbReference>
<evidence type="ECO:0000313" key="2">
    <source>
        <dbReference type="Proteomes" id="UP000176834"/>
    </source>
</evidence>
<comment type="caution">
    <text evidence="1">The sequence shown here is derived from an EMBL/GenBank/DDBJ whole genome shotgun (WGS) entry which is preliminary data.</text>
</comment>
<organism evidence="1 2">
    <name type="scientific">Candidatus Yanofskybacteria bacterium RIFCSPHIGHO2_02_FULL_38_22b</name>
    <dbReference type="NCBI Taxonomy" id="1802673"/>
    <lineage>
        <taxon>Bacteria</taxon>
        <taxon>Candidatus Yanofskyibacteriota</taxon>
    </lineage>
</organism>
<protein>
    <submittedName>
        <fullName evidence="1">Uncharacterized protein</fullName>
    </submittedName>
</protein>
<evidence type="ECO:0000313" key="1">
    <source>
        <dbReference type="EMBL" id="OGN06481.1"/>
    </source>
</evidence>
<gene>
    <name evidence="1" type="ORF">A3B86_03480</name>
</gene>
<name>A0A1F8F026_9BACT</name>